<comment type="caution">
    <text evidence="1">The sequence shown here is derived from an EMBL/GenBank/DDBJ whole genome shotgun (WGS) entry which is preliminary data.</text>
</comment>
<evidence type="ECO:0000313" key="2">
    <source>
        <dbReference type="Proteomes" id="UP000271031"/>
    </source>
</evidence>
<reference evidence="1 2" key="1">
    <citation type="submission" date="2018-10" db="EMBL/GenBank/DDBJ databases">
        <title>Phylogenomics of Brevibacillus.</title>
        <authorList>
            <person name="Dunlap C."/>
        </authorList>
    </citation>
    <scope>NUCLEOTIDE SEQUENCE [LARGE SCALE GENOMIC DNA]</scope>
    <source>
        <strain evidence="1 2">JCM 15716</strain>
    </source>
</reference>
<evidence type="ECO:0000313" key="1">
    <source>
        <dbReference type="EMBL" id="RNB91104.1"/>
    </source>
</evidence>
<dbReference type="RefSeq" id="WP_122916956.1">
    <property type="nucleotide sequence ID" value="NZ_RHHQ01000006.1"/>
</dbReference>
<accession>A0A3M8DT46</accession>
<name>A0A3M8DT46_9BACL</name>
<gene>
    <name evidence="1" type="ORF">EDM56_05830</name>
</gene>
<organism evidence="1 2">
    <name type="scientific">Brevibacillus fluminis</name>
    <dbReference type="NCBI Taxonomy" id="511487"/>
    <lineage>
        <taxon>Bacteria</taxon>
        <taxon>Bacillati</taxon>
        <taxon>Bacillota</taxon>
        <taxon>Bacilli</taxon>
        <taxon>Bacillales</taxon>
        <taxon>Paenibacillaceae</taxon>
        <taxon>Brevibacillus</taxon>
    </lineage>
</organism>
<dbReference type="Proteomes" id="UP000271031">
    <property type="component" value="Unassembled WGS sequence"/>
</dbReference>
<keyword evidence="2" id="KW-1185">Reference proteome</keyword>
<dbReference type="OrthoDB" id="2692034at2"/>
<protein>
    <submittedName>
        <fullName evidence="1">Uncharacterized protein</fullName>
    </submittedName>
</protein>
<proteinExistence type="predicted"/>
<sequence>MRLGDALFNWLQIQAVADARPHDQSAKETAAFFSAILTEDHNVTALTYTKDETMYTLRYTMEGKPKMEMYQIEAVEELLDAINSEPKYNQ</sequence>
<dbReference type="EMBL" id="RHHQ01000006">
    <property type="protein sequence ID" value="RNB91104.1"/>
    <property type="molecule type" value="Genomic_DNA"/>
</dbReference>
<dbReference type="AlphaFoldDB" id="A0A3M8DT46"/>